<dbReference type="EMBL" id="LCCZ01000028">
    <property type="protein sequence ID" value="KKS43605.1"/>
    <property type="molecule type" value="Genomic_DNA"/>
</dbReference>
<dbReference type="GO" id="GO:0016779">
    <property type="term" value="F:nucleotidyltransferase activity"/>
    <property type="evidence" value="ECO:0007669"/>
    <property type="project" value="InterPro"/>
</dbReference>
<dbReference type="Pfam" id="PF01909">
    <property type="entry name" value="NTP_transf_2"/>
    <property type="match status" value="1"/>
</dbReference>
<dbReference type="SUPFAM" id="SSF81301">
    <property type="entry name" value="Nucleotidyltransferase"/>
    <property type="match status" value="1"/>
</dbReference>
<protein>
    <submittedName>
        <fullName evidence="7">Uncharacterized protein</fullName>
    </submittedName>
</protein>
<evidence type="ECO:0000256" key="3">
    <source>
        <dbReference type="ARBA" id="ARBA00022741"/>
    </source>
</evidence>
<dbReference type="InterPro" id="IPR006116">
    <property type="entry name" value="NT_2-5OAS_ClassI-CCAase"/>
</dbReference>
<organism evidence="7 8">
    <name type="scientific">candidate division CPR1 bacterium GW2011_GWA2_42_17</name>
    <dbReference type="NCBI Taxonomy" id="1618341"/>
    <lineage>
        <taxon>Bacteria</taxon>
        <taxon>candidate division CPR1</taxon>
    </lineage>
</organism>
<reference evidence="7 8" key="1">
    <citation type="journal article" date="2015" name="Nature">
        <title>rRNA introns, odd ribosomes, and small enigmatic genomes across a large radiation of phyla.</title>
        <authorList>
            <person name="Brown C.T."/>
            <person name="Hug L.A."/>
            <person name="Thomas B.C."/>
            <person name="Sharon I."/>
            <person name="Castelle C.J."/>
            <person name="Singh A."/>
            <person name="Wilkins M.J."/>
            <person name="Williams K.H."/>
            <person name="Banfield J.F."/>
        </authorList>
    </citation>
    <scope>NUCLEOTIDE SEQUENCE [LARGE SCALE GENOMIC DNA]</scope>
</reference>
<comment type="caution">
    <text evidence="7">The sequence shown here is derived from an EMBL/GenBank/DDBJ whole genome shotgun (WGS) entry which is preliminary data.</text>
</comment>
<dbReference type="Proteomes" id="UP000034875">
    <property type="component" value="Unassembled WGS sequence"/>
</dbReference>
<name>A0A0G0Z4G4_9BACT</name>
<evidence type="ECO:0000259" key="5">
    <source>
        <dbReference type="Pfam" id="PF01909"/>
    </source>
</evidence>
<keyword evidence="4" id="KW-0051">Antiviral defense</keyword>
<evidence type="ECO:0000256" key="4">
    <source>
        <dbReference type="ARBA" id="ARBA00023118"/>
    </source>
</evidence>
<gene>
    <name evidence="7" type="ORF">UV05_C0028G0014</name>
</gene>
<feature type="domain" description="Polymerase nucleotidyl transferase" evidence="5">
    <location>
        <begin position="27"/>
        <end position="73"/>
    </location>
</feature>
<dbReference type="GO" id="GO:0051607">
    <property type="term" value="P:defense response to virus"/>
    <property type="evidence" value="ECO:0007669"/>
    <property type="project" value="UniProtKB-KW"/>
</dbReference>
<evidence type="ECO:0000313" key="7">
    <source>
        <dbReference type="EMBL" id="KKS43605.1"/>
    </source>
</evidence>
<dbReference type="InterPro" id="IPR058909">
    <property type="entry name" value="CD_NTase_C"/>
</dbReference>
<dbReference type="AlphaFoldDB" id="A0A0G0Z4G4"/>
<evidence type="ECO:0000313" key="8">
    <source>
        <dbReference type="Proteomes" id="UP000034875"/>
    </source>
</evidence>
<dbReference type="InterPro" id="IPR002934">
    <property type="entry name" value="Polymerase_NTP_transf_dom"/>
</dbReference>
<dbReference type="Pfam" id="PF26305">
    <property type="entry name" value="CD_NTase_C"/>
    <property type="match status" value="1"/>
</dbReference>
<accession>A0A0G0Z4G4</accession>
<keyword evidence="1" id="KW-0808">Transferase</keyword>
<evidence type="ECO:0000256" key="2">
    <source>
        <dbReference type="ARBA" id="ARBA00022695"/>
    </source>
</evidence>
<dbReference type="InterPro" id="IPR043519">
    <property type="entry name" value="NT_sf"/>
</dbReference>
<sequence length="301" mass="34709">MAINESQLQTWSNAPASAKIQFTHEQVRKALEQSDALRGRSYEVYLQGSYANSTNTRVDSDVDVVVQLSSTFNHDISKLSLDQQQLFHQTFPNATYHWADFRRDVISALNSYFGSASVKPGNKSIKLVGDDSRVNADVVPCLQHRQYQSFATWNHDDFVEGMKFWTAAETPSREITNFPKIHIENGEDKNADHRTDTMYKGLVRVVKNIRRQLVERHNFDPKIAPSYFVECMIYNVPDNHFQNDFKSSLEYTHNFILRQCNPATLLTASHQHLLFGSEPWQWNQQDAATFFQAAENFYNSN</sequence>
<feature type="domain" description="cGAS/DncV-like nucleotidyltransferase C-terminal helical" evidence="6">
    <location>
        <begin position="184"/>
        <end position="299"/>
    </location>
</feature>
<keyword evidence="2" id="KW-0548">Nucleotidyltransferase</keyword>
<evidence type="ECO:0000259" key="6">
    <source>
        <dbReference type="Pfam" id="PF26305"/>
    </source>
</evidence>
<keyword evidence="3" id="KW-0547">Nucleotide-binding</keyword>
<proteinExistence type="predicted"/>
<evidence type="ECO:0000256" key="1">
    <source>
        <dbReference type="ARBA" id="ARBA00022679"/>
    </source>
</evidence>
<dbReference type="Gene3D" id="3.30.460.10">
    <property type="entry name" value="Beta Polymerase, domain 2"/>
    <property type="match status" value="1"/>
</dbReference>
<dbReference type="CDD" id="cd05400">
    <property type="entry name" value="NT_2-5OAS_ClassI-CCAase"/>
    <property type="match status" value="1"/>
</dbReference>